<name>K9UDW4_CHAP6</name>
<dbReference type="STRING" id="1173020.Cha6605_1174"/>
<keyword evidence="3" id="KW-0449">Lipoprotein</keyword>
<keyword evidence="1" id="KW-0732">Signal</keyword>
<dbReference type="InterPro" id="IPR014004">
    <property type="entry name" value="Transpt-assoc_nodulatn_dom_bac"/>
</dbReference>
<accession>K9UDW4</accession>
<proteinExistence type="predicted"/>
<feature type="domain" description="BON" evidence="2">
    <location>
        <begin position="83"/>
        <end position="151"/>
    </location>
</feature>
<dbReference type="PANTHER" id="PTHR34606">
    <property type="entry name" value="BON DOMAIN-CONTAINING PROTEIN"/>
    <property type="match status" value="1"/>
</dbReference>
<dbReference type="KEGG" id="cmp:Cha6605_1174"/>
<dbReference type="OrthoDB" id="870892at2"/>
<dbReference type="InterPro" id="IPR051686">
    <property type="entry name" value="Lipoprotein_DolP"/>
</dbReference>
<feature type="domain" description="BON" evidence="2">
    <location>
        <begin position="8"/>
        <end position="76"/>
    </location>
</feature>
<evidence type="ECO:0000259" key="2">
    <source>
        <dbReference type="PROSITE" id="PS50914"/>
    </source>
</evidence>
<gene>
    <name evidence="3" type="ORF">Cha6605_1174</name>
</gene>
<protein>
    <submittedName>
        <fullName evidence="3">Putative periplasmic or secreted lipoprotein</fullName>
    </submittedName>
</protein>
<dbReference type="Gene3D" id="3.30.1340.30">
    <property type="match status" value="3"/>
</dbReference>
<dbReference type="Proteomes" id="UP000010366">
    <property type="component" value="Chromosome"/>
</dbReference>
<reference evidence="3 4" key="1">
    <citation type="submission" date="2012-05" db="EMBL/GenBank/DDBJ databases">
        <title>Finished chromosome of genome of Chamaesiphon sp. PCC 6605.</title>
        <authorList>
            <consortium name="US DOE Joint Genome Institute"/>
            <person name="Gugger M."/>
            <person name="Coursin T."/>
            <person name="Rippka R."/>
            <person name="Tandeau De Marsac N."/>
            <person name="Huntemann M."/>
            <person name="Wei C.-L."/>
            <person name="Han J."/>
            <person name="Detter J.C."/>
            <person name="Han C."/>
            <person name="Tapia R."/>
            <person name="Chen A."/>
            <person name="Kyrpides N."/>
            <person name="Mavromatis K."/>
            <person name="Markowitz V."/>
            <person name="Szeto E."/>
            <person name="Ivanova N."/>
            <person name="Pagani I."/>
            <person name="Pati A."/>
            <person name="Goodwin L."/>
            <person name="Nordberg H.P."/>
            <person name="Cantor M.N."/>
            <person name="Hua S.X."/>
            <person name="Woyke T."/>
            <person name="Kerfeld C.A."/>
        </authorList>
    </citation>
    <scope>NUCLEOTIDE SEQUENCE [LARGE SCALE GENOMIC DNA]</scope>
    <source>
        <strain evidence="4">ATCC 27169 / PCC 6605</strain>
    </source>
</reference>
<dbReference type="PANTHER" id="PTHR34606:SF4">
    <property type="entry name" value="OUTER MEMBRANE LIPOPROTEIN DOLP"/>
    <property type="match status" value="1"/>
</dbReference>
<evidence type="ECO:0000313" key="3">
    <source>
        <dbReference type="EMBL" id="AFY92394.1"/>
    </source>
</evidence>
<evidence type="ECO:0000313" key="4">
    <source>
        <dbReference type="Proteomes" id="UP000010366"/>
    </source>
</evidence>
<dbReference type="AlphaFoldDB" id="K9UDW4"/>
<sequence>MQSTIEKTDTELKNDVLSELKYDPSVKVSDIGVLAKNGTVTLNGYATSYNEKWEAVHATKRVAGVKAIADDIKIQPPASYHRTDTDIAAAAINQIEWSTTIPNGTVQATVRDGWITLDGEVEWWYQKNAAGSLVKQMAGVKGVTNSISISPKVTKKAVETDIKAAFKRSAMLDAEHIRVETSGNNVILHGQVRNYSEYDEAERVAWSEAGVSSVDNRLEVDWMF</sequence>
<dbReference type="PROSITE" id="PS50914">
    <property type="entry name" value="BON"/>
    <property type="match status" value="3"/>
</dbReference>
<organism evidence="3 4">
    <name type="scientific">Chamaesiphon minutus (strain ATCC 27169 / PCC 6605)</name>
    <dbReference type="NCBI Taxonomy" id="1173020"/>
    <lineage>
        <taxon>Bacteria</taxon>
        <taxon>Bacillati</taxon>
        <taxon>Cyanobacteriota</taxon>
        <taxon>Cyanophyceae</taxon>
        <taxon>Gomontiellales</taxon>
        <taxon>Chamaesiphonaceae</taxon>
        <taxon>Chamaesiphon</taxon>
    </lineage>
</organism>
<dbReference type="eggNOG" id="COG2823">
    <property type="taxonomic scope" value="Bacteria"/>
</dbReference>
<evidence type="ECO:0000256" key="1">
    <source>
        <dbReference type="ARBA" id="ARBA00022729"/>
    </source>
</evidence>
<dbReference type="RefSeq" id="WP_015158581.1">
    <property type="nucleotide sequence ID" value="NC_019697.1"/>
</dbReference>
<dbReference type="InterPro" id="IPR007055">
    <property type="entry name" value="BON_dom"/>
</dbReference>
<keyword evidence="4" id="KW-1185">Reference proteome</keyword>
<dbReference type="SMART" id="SM00749">
    <property type="entry name" value="BON"/>
    <property type="match status" value="2"/>
</dbReference>
<dbReference type="HOGENOM" id="CLU_082070_0_0_3"/>
<dbReference type="Pfam" id="PF04972">
    <property type="entry name" value="BON"/>
    <property type="match status" value="3"/>
</dbReference>
<feature type="domain" description="BON" evidence="2">
    <location>
        <begin position="154"/>
        <end position="222"/>
    </location>
</feature>
<dbReference type="EMBL" id="CP003600">
    <property type="protein sequence ID" value="AFY92394.1"/>
    <property type="molecule type" value="Genomic_DNA"/>
</dbReference>